<dbReference type="PRINTS" id="PR00463">
    <property type="entry name" value="EP450I"/>
</dbReference>
<organism evidence="7">
    <name type="scientific">Fagus sylvatica</name>
    <name type="common">Beechnut</name>
    <dbReference type="NCBI Taxonomy" id="28930"/>
    <lineage>
        <taxon>Eukaryota</taxon>
        <taxon>Viridiplantae</taxon>
        <taxon>Streptophyta</taxon>
        <taxon>Embryophyta</taxon>
        <taxon>Tracheophyta</taxon>
        <taxon>Spermatophyta</taxon>
        <taxon>Magnoliopsida</taxon>
        <taxon>eudicotyledons</taxon>
        <taxon>Gunneridae</taxon>
        <taxon>Pentapetalae</taxon>
        <taxon>rosids</taxon>
        <taxon>fabids</taxon>
        <taxon>Fagales</taxon>
        <taxon>Fagaceae</taxon>
        <taxon>Fagus</taxon>
    </lineage>
</organism>
<keyword evidence="4 5" id="KW-0349">Heme</keyword>
<dbReference type="EMBL" id="OIVN01006237">
    <property type="protein sequence ID" value="SPD28587.1"/>
    <property type="molecule type" value="Genomic_DNA"/>
</dbReference>
<dbReference type="Gene3D" id="1.10.630.10">
    <property type="entry name" value="Cytochrome P450"/>
    <property type="match status" value="1"/>
</dbReference>
<sequence length="512" mass="58489">MDPLTIMHQWWQELHISTLLNPVLFSLLLLFSFLYLLNHTRNGNGKPNLPPSPPKLPIIGNLHQLGTLLHRSFHALSEKYGPLVLLHLGNAPFLVVSSSEIAREIMKDTVFTNRPQIRAARVLFYGCSDIAFCPYGEYWRQAKKICVLEILSQKRVQSFQFVREEEVSEMIKKIGHSCMNGEAIDLGEMFVTISSNIICRSALGSKYEGEEGSQSFGLLSRRAMELIGAFCFEDLFPYLGWLDVLTGFSGRLRRTSNALNAILDQIIEEHQKNDDNDQSDKKDFVDILFYLQRNGMLDISLTRENIKAILLDMFMGGTDTTATTMEWAMAELVKNPSVMKKAQEEVRRVVGQKSKVDETDIDQMDFLKCIVKETMRLHAPVMITRESSGSAKLEGYDIPPNTGIFINAWAIQRDPKLWDRPEEFLPERFANNPIDFKGHHEELIPFGMGRRGCPGISFAIIEAEFVLANLLYWFDWELPDGVTVEDLDMSEVYRLVIRKKIPLRLVPVLHFP</sequence>
<dbReference type="GO" id="GO:0020037">
    <property type="term" value="F:heme binding"/>
    <property type="evidence" value="ECO:0007669"/>
    <property type="project" value="InterPro"/>
</dbReference>
<feature type="binding site" description="axial binding residue" evidence="4">
    <location>
        <position position="453"/>
    </location>
    <ligand>
        <name>heme</name>
        <dbReference type="ChEBI" id="CHEBI:30413"/>
    </ligand>
    <ligandPart>
        <name>Fe</name>
        <dbReference type="ChEBI" id="CHEBI:18248"/>
    </ligandPart>
</feature>
<evidence type="ECO:0000256" key="5">
    <source>
        <dbReference type="RuleBase" id="RU000461"/>
    </source>
</evidence>
<evidence type="ECO:0000256" key="4">
    <source>
        <dbReference type="PIRSR" id="PIRSR602401-1"/>
    </source>
</evidence>
<name>A0A2N9IT08_FAGSY</name>
<evidence type="ECO:0000313" key="7">
    <source>
        <dbReference type="EMBL" id="SPD28587.1"/>
    </source>
</evidence>
<dbReference type="InterPro" id="IPR001128">
    <property type="entry name" value="Cyt_P450"/>
</dbReference>
<comment type="cofactor">
    <cofactor evidence="4">
        <name>heme</name>
        <dbReference type="ChEBI" id="CHEBI:30413"/>
    </cofactor>
</comment>
<protein>
    <recommendedName>
        <fullName evidence="8">Cytochrome P450</fullName>
    </recommendedName>
</protein>
<keyword evidence="6" id="KW-0812">Transmembrane</keyword>
<evidence type="ECO:0000256" key="2">
    <source>
        <dbReference type="ARBA" id="ARBA00022723"/>
    </source>
</evidence>
<dbReference type="FunFam" id="1.10.630.10:FF:000011">
    <property type="entry name" value="Cytochrome P450 83B1"/>
    <property type="match status" value="1"/>
</dbReference>
<evidence type="ECO:0000256" key="3">
    <source>
        <dbReference type="ARBA" id="ARBA00023004"/>
    </source>
</evidence>
<dbReference type="PROSITE" id="PS00086">
    <property type="entry name" value="CYTOCHROME_P450"/>
    <property type="match status" value="1"/>
</dbReference>
<keyword evidence="2 4" id="KW-0479">Metal-binding</keyword>
<dbReference type="AlphaFoldDB" id="A0A2N9IT08"/>
<accession>A0A2N9IT08</accession>
<evidence type="ECO:0000256" key="6">
    <source>
        <dbReference type="SAM" id="Phobius"/>
    </source>
</evidence>
<keyword evidence="5" id="KW-0503">Monooxygenase</keyword>
<dbReference type="PANTHER" id="PTHR47955">
    <property type="entry name" value="CYTOCHROME P450 FAMILY 71 PROTEIN"/>
    <property type="match status" value="1"/>
</dbReference>
<gene>
    <name evidence="7" type="ORF">FSB_LOCUS56469</name>
</gene>
<comment type="similarity">
    <text evidence="1 5">Belongs to the cytochrome P450 family.</text>
</comment>
<keyword evidence="6" id="KW-0472">Membrane</keyword>
<evidence type="ECO:0008006" key="8">
    <source>
        <dbReference type="Google" id="ProtNLM"/>
    </source>
</evidence>
<keyword evidence="3 4" id="KW-0408">Iron</keyword>
<evidence type="ECO:0000256" key="1">
    <source>
        <dbReference type="ARBA" id="ARBA00010617"/>
    </source>
</evidence>
<dbReference type="GO" id="GO:0005506">
    <property type="term" value="F:iron ion binding"/>
    <property type="evidence" value="ECO:0007669"/>
    <property type="project" value="InterPro"/>
</dbReference>
<dbReference type="PRINTS" id="PR00385">
    <property type="entry name" value="P450"/>
</dbReference>
<dbReference type="InterPro" id="IPR036396">
    <property type="entry name" value="Cyt_P450_sf"/>
</dbReference>
<dbReference type="InterPro" id="IPR002401">
    <property type="entry name" value="Cyt_P450_E_grp-I"/>
</dbReference>
<keyword evidence="6" id="KW-1133">Transmembrane helix</keyword>
<dbReference type="Pfam" id="PF00067">
    <property type="entry name" value="p450"/>
    <property type="match status" value="1"/>
</dbReference>
<dbReference type="SUPFAM" id="SSF48264">
    <property type="entry name" value="Cytochrome P450"/>
    <property type="match status" value="1"/>
</dbReference>
<dbReference type="InterPro" id="IPR017972">
    <property type="entry name" value="Cyt_P450_CS"/>
</dbReference>
<keyword evidence="5" id="KW-0560">Oxidoreductase</keyword>
<dbReference type="GO" id="GO:0016705">
    <property type="term" value="F:oxidoreductase activity, acting on paired donors, with incorporation or reduction of molecular oxygen"/>
    <property type="evidence" value="ECO:0007669"/>
    <property type="project" value="InterPro"/>
</dbReference>
<feature type="transmembrane region" description="Helical" evidence="6">
    <location>
        <begin position="20"/>
        <end position="37"/>
    </location>
</feature>
<reference evidence="7" key="1">
    <citation type="submission" date="2018-02" db="EMBL/GenBank/DDBJ databases">
        <authorList>
            <person name="Cohen D.B."/>
            <person name="Kent A.D."/>
        </authorList>
    </citation>
    <scope>NUCLEOTIDE SEQUENCE</scope>
</reference>
<dbReference type="CDD" id="cd11072">
    <property type="entry name" value="CYP71-like"/>
    <property type="match status" value="1"/>
</dbReference>
<proteinExistence type="inferred from homology"/>
<dbReference type="PANTHER" id="PTHR47955:SF18">
    <property type="entry name" value="CYTOCHROME P450 71A1-LIKE"/>
    <property type="match status" value="1"/>
</dbReference>
<dbReference type="GO" id="GO:0004497">
    <property type="term" value="F:monooxygenase activity"/>
    <property type="evidence" value="ECO:0007669"/>
    <property type="project" value="UniProtKB-KW"/>
</dbReference>